<evidence type="ECO:0000256" key="1">
    <source>
        <dbReference type="ARBA" id="ARBA00004651"/>
    </source>
</evidence>
<dbReference type="GO" id="GO:0005886">
    <property type="term" value="C:plasma membrane"/>
    <property type="evidence" value="ECO:0007669"/>
    <property type="project" value="UniProtKB-SubCell"/>
</dbReference>
<dbReference type="Proteomes" id="UP000242164">
    <property type="component" value="Unassembled WGS sequence"/>
</dbReference>
<dbReference type="InterPro" id="IPR036259">
    <property type="entry name" value="MFS_trans_sf"/>
</dbReference>
<comment type="subcellular location">
    <subcellularLocation>
        <location evidence="1">Cell membrane</location>
        <topology evidence="1">Multi-pass membrane protein</topology>
    </subcellularLocation>
</comment>
<keyword evidence="2" id="KW-1003">Cell membrane</keyword>
<evidence type="ECO:0000256" key="3">
    <source>
        <dbReference type="ARBA" id="ARBA00022692"/>
    </source>
</evidence>
<evidence type="ECO:0000256" key="4">
    <source>
        <dbReference type="ARBA" id="ARBA00022989"/>
    </source>
</evidence>
<feature type="transmembrane region" description="Helical" evidence="6">
    <location>
        <begin position="68"/>
        <end position="89"/>
    </location>
</feature>
<dbReference type="PANTHER" id="PTHR23513:SF6">
    <property type="entry name" value="MAJOR FACILITATOR SUPERFAMILY ASSOCIATED DOMAIN-CONTAINING PROTEIN"/>
    <property type="match status" value="1"/>
</dbReference>
<feature type="transmembrane region" description="Helical" evidence="6">
    <location>
        <begin position="12"/>
        <end position="30"/>
    </location>
</feature>
<evidence type="ECO:0000313" key="7">
    <source>
        <dbReference type="EMBL" id="SCL92157.1"/>
    </source>
</evidence>
<keyword evidence="5 6" id="KW-0472">Membrane</keyword>
<evidence type="ECO:0000256" key="6">
    <source>
        <dbReference type="SAM" id="Phobius"/>
    </source>
</evidence>
<dbReference type="Gene3D" id="1.20.1250.20">
    <property type="entry name" value="MFS general substrate transporter like domains"/>
    <property type="match status" value="1"/>
</dbReference>
<feature type="transmembrane region" description="Helical" evidence="6">
    <location>
        <begin position="139"/>
        <end position="171"/>
    </location>
</feature>
<keyword evidence="3 6" id="KW-0812">Transmembrane</keyword>
<reference evidence="7 8" key="1">
    <citation type="submission" date="2016-08" db="EMBL/GenBank/DDBJ databases">
        <authorList>
            <person name="Loux V."/>
            <person name="Rue O."/>
        </authorList>
    </citation>
    <scope>NUCLEOTIDE SEQUENCE [LARGE SCALE GENOMIC DNA]</scope>
    <source>
        <strain evidence="7 8">AFSSA_08CEB44bac</strain>
    </source>
</reference>
<evidence type="ECO:0000256" key="5">
    <source>
        <dbReference type="ARBA" id="ARBA00023136"/>
    </source>
</evidence>
<feature type="transmembrane region" description="Helical" evidence="6">
    <location>
        <begin position="36"/>
        <end position="56"/>
    </location>
</feature>
<dbReference type="RefSeq" id="WP_012094258.1">
    <property type="nucleotide sequence ID" value="NZ_CP024096.1"/>
</dbReference>
<dbReference type="EMBL" id="FMIK01000024">
    <property type="protein sequence ID" value="SCL92157.1"/>
    <property type="molecule type" value="Genomic_DNA"/>
</dbReference>
<organism evidence="7 8">
    <name type="scientific">Bacillus cytotoxicus</name>
    <dbReference type="NCBI Taxonomy" id="580165"/>
    <lineage>
        <taxon>Bacteria</taxon>
        <taxon>Bacillati</taxon>
        <taxon>Bacillota</taxon>
        <taxon>Bacilli</taxon>
        <taxon>Bacillales</taxon>
        <taxon>Bacillaceae</taxon>
        <taxon>Bacillus</taxon>
        <taxon>Bacillus cereus group</taxon>
    </lineage>
</organism>
<comment type="caution">
    <text evidence="7">The sequence shown here is derived from an EMBL/GenBank/DDBJ whole genome shotgun (WGS) entry which is preliminary data.</text>
</comment>
<evidence type="ECO:0000256" key="2">
    <source>
        <dbReference type="ARBA" id="ARBA00022475"/>
    </source>
</evidence>
<dbReference type="PANTHER" id="PTHR23513">
    <property type="entry name" value="INTEGRAL MEMBRANE EFFLUX PROTEIN-RELATED"/>
    <property type="match status" value="1"/>
</dbReference>
<accession>A0AAX2CGJ0</accession>
<proteinExistence type="predicted"/>
<keyword evidence="4 6" id="KW-1133">Transmembrane helix</keyword>
<name>A0AAX2CGJ0_9BACI</name>
<gene>
    <name evidence="7" type="ORF">BCB44BAC_01999</name>
</gene>
<dbReference type="GeneID" id="33897089"/>
<dbReference type="SUPFAM" id="SSF103473">
    <property type="entry name" value="MFS general substrate transporter"/>
    <property type="match status" value="1"/>
</dbReference>
<evidence type="ECO:0008006" key="9">
    <source>
        <dbReference type="Google" id="ProtNLM"/>
    </source>
</evidence>
<sequence length="197" mass="21750">MNQYKVFWLSRTISFFGDYVFSITMVWFALQSNGIWGVTGAVSTAVVSRMIGSIVFAPLVNIFGSRKIIICTDLLRGFVMLAFWLLAILGSQNVILLSLLVGLNMFFAGGFEAALQSFIPTISDELRKANADLSTGRNFVQLIGLLSGGILMEMYFGLGFFLISFMIVQLIKSWKSLLIILQNAQGRLLVLGVISII</sequence>
<dbReference type="AlphaFoldDB" id="A0AAX2CGJ0"/>
<evidence type="ECO:0000313" key="8">
    <source>
        <dbReference type="Proteomes" id="UP000242164"/>
    </source>
</evidence>
<protein>
    <recommendedName>
        <fullName evidence="9">MFS transporter</fullName>
    </recommendedName>
</protein>